<dbReference type="Proteomes" id="UP000297890">
    <property type="component" value="Unassembled WGS sequence"/>
</dbReference>
<comment type="similarity">
    <text evidence="1">Belongs to the LEA type 2 family.</text>
</comment>
<accession>A0A4Z0FEU7</accession>
<protein>
    <recommendedName>
        <fullName evidence="3">Water stress and hypersensitive response domain-containing protein</fullName>
    </recommendedName>
</protein>
<feature type="signal peptide" evidence="2">
    <location>
        <begin position="1"/>
        <end position="21"/>
    </location>
</feature>
<dbReference type="EMBL" id="SRIO01000001">
    <property type="protein sequence ID" value="TFZ84182.1"/>
    <property type="molecule type" value="Genomic_DNA"/>
</dbReference>
<sequence>MTPKIALHIKAFMILALLLSAAGCRTVVEQALEKPTLSLREVRLLEMGLLSQRTQLVLNVANPNPVPLPVRAIRYKVALAGMQIADGEADDGFVVPARGETDIKLQVRTNMLELAGQAANMLTNFNGRVDYEISGEVEPDLPMAGVFPFSRKGEVALNRAR</sequence>
<keyword evidence="5" id="KW-1185">Reference proteome</keyword>
<reference evidence="4 5" key="1">
    <citation type="journal article" date="2019" name="ISME J.">
        <title>Candidatus Macondimonas diazotrophica, a novel gammaproteobacterial genus dominating crude-oil-contaminated coastal sediments.</title>
        <authorList>
            <person name="Karthikeyan S."/>
            <person name="Konstantinidis K."/>
        </authorList>
    </citation>
    <scope>NUCLEOTIDE SEQUENCE [LARGE SCALE GENOMIC DNA]</scope>
    <source>
        <strain evidence="4 5">KTK01</strain>
    </source>
</reference>
<evidence type="ECO:0000256" key="1">
    <source>
        <dbReference type="ARBA" id="ARBA00005960"/>
    </source>
</evidence>
<evidence type="ECO:0000259" key="3">
    <source>
        <dbReference type="SMART" id="SM00769"/>
    </source>
</evidence>
<organism evidence="4 5">
    <name type="scientific">Candidatus Macondimonas diazotrophica</name>
    <dbReference type="NCBI Taxonomy" id="2305248"/>
    <lineage>
        <taxon>Bacteria</taxon>
        <taxon>Pseudomonadati</taxon>
        <taxon>Pseudomonadota</taxon>
        <taxon>Gammaproteobacteria</taxon>
        <taxon>Chromatiales</taxon>
        <taxon>Ectothiorhodospiraceae</taxon>
        <taxon>Candidatus Macondimonas</taxon>
    </lineage>
</organism>
<dbReference type="OrthoDB" id="5421820at2"/>
<evidence type="ECO:0000256" key="2">
    <source>
        <dbReference type="SAM" id="SignalP"/>
    </source>
</evidence>
<feature type="domain" description="Water stress and hypersensitive response" evidence="3">
    <location>
        <begin position="37"/>
        <end position="156"/>
    </location>
</feature>
<dbReference type="RefSeq" id="WP_135280542.1">
    <property type="nucleotide sequence ID" value="NZ_SRIO01000001.1"/>
</dbReference>
<keyword evidence="2" id="KW-0732">Signal</keyword>
<dbReference type="PANTHER" id="PTHR31459:SF2">
    <property type="entry name" value="OS03G0843300 PROTEIN"/>
    <property type="match status" value="1"/>
</dbReference>
<dbReference type="AlphaFoldDB" id="A0A4Z0FEU7"/>
<dbReference type="PANTHER" id="PTHR31459">
    <property type="match status" value="1"/>
</dbReference>
<dbReference type="InterPro" id="IPR013990">
    <property type="entry name" value="WHy-dom"/>
</dbReference>
<comment type="caution">
    <text evidence="4">The sequence shown here is derived from an EMBL/GenBank/DDBJ whole genome shotgun (WGS) entry which is preliminary data.</text>
</comment>
<dbReference type="InterPro" id="IPR004864">
    <property type="entry name" value="LEA_2"/>
</dbReference>
<proteinExistence type="inferred from homology"/>
<dbReference type="Gene3D" id="2.60.40.1820">
    <property type="match status" value="1"/>
</dbReference>
<dbReference type="SUPFAM" id="SSF117070">
    <property type="entry name" value="LEA14-like"/>
    <property type="match status" value="1"/>
</dbReference>
<dbReference type="GO" id="GO:0009269">
    <property type="term" value="P:response to desiccation"/>
    <property type="evidence" value="ECO:0007669"/>
    <property type="project" value="InterPro"/>
</dbReference>
<name>A0A4Z0FEU7_9GAMM</name>
<dbReference type="InterPro" id="IPR045043">
    <property type="entry name" value="Lea14-like"/>
</dbReference>
<dbReference type="SMART" id="SM00769">
    <property type="entry name" value="WHy"/>
    <property type="match status" value="1"/>
</dbReference>
<evidence type="ECO:0000313" key="4">
    <source>
        <dbReference type="EMBL" id="TFZ84182.1"/>
    </source>
</evidence>
<evidence type="ECO:0000313" key="5">
    <source>
        <dbReference type="Proteomes" id="UP000297890"/>
    </source>
</evidence>
<feature type="chain" id="PRO_5021232102" description="Water stress and hypersensitive response domain-containing protein" evidence="2">
    <location>
        <begin position="22"/>
        <end position="161"/>
    </location>
</feature>
<dbReference type="PROSITE" id="PS51257">
    <property type="entry name" value="PROKAR_LIPOPROTEIN"/>
    <property type="match status" value="1"/>
</dbReference>
<dbReference type="Pfam" id="PF03168">
    <property type="entry name" value="LEA_2"/>
    <property type="match status" value="1"/>
</dbReference>
<gene>
    <name evidence="4" type="ORF">E4680_01190</name>
</gene>